<evidence type="ECO:0000313" key="2">
    <source>
        <dbReference type="Proteomes" id="UP000095767"/>
    </source>
</evidence>
<dbReference type="EMBL" id="LWDX02034683">
    <property type="protein sequence ID" value="OEL26399.1"/>
    <property type="molecule type" value="Genomic_DNA"/>
</dbReference>
<dbReference type="AlphaFoldDB" id="A0A1E5VMP1"/>
<reference evidence="1 2" key="1">
    <citation type="submission" date="2016-09" db="EMBL/GenBank/DDBJ databases">
        <title>The draft genome of Dichanthelium oligosanthes: A C3 panicoid grass species.</title>
        <authorList>
            <person name="Studer A.J."/>
            <person name="Schnable J.C."/>
            <person name="Brutnell T.P."/>
        </authorList>
    </citation>
    <scope>NUCLEOTIDE SEQUENCE [LARGE SCALE GENOMIC DNA]</scope>
    <source>
        <strain evidence="2">cv. Kellogg 1175</strain>
        <tissue evidence="1">Leaf</tissue>
    </source>
</reference>
<dbReference type="Proteomes" id="UP000095767">
    <property type="component" value="Unassembled WGS sequence"/>
</dbReference>
<keyword evidence="2" id="KW-1185">Reference proteome</keyword>
<gene>
    <name evidence="1" type="ORF">BAE44_0012582</name>
</gene>
<evidence type="ECO:0000313" key="1">
    <source>
        <dbReference type="EMBL" id="OEL26399.1"/>
    </source>
</evidence>
<feature type="non-terminal residue" evidence="1">
    <location>
        <position position="1"/>
    </location>
</feature>
<sequence>LVASQAAILIVRATAGFATLDPEAIPCEIAASAPCHCLRVDTVRPCRRRHGHSKDDCSHCPDEECKKRVPPH</sequence>
<feature type="non-terminal residue" evidence="1">
    <location>
        <position position="72"/>
    </location>
</feature>
<protein>
    <submittedName>
        <fullName evidence="1">Uncharacterized protein</fullName>
    </submittedName>
</protein>
<accession>A0A1E5VMP1</accession>
<organism evidence="1 2">
    <name type="scientific">Dichanthelium oligosanthes</name>
    <dbReference type="NCBI Taxonomy" id="888268"/>
    <lineage>
        <taxon>Eukaryota</taxon>
        <taxon>Viridiplantae</taxon>
        <taxon>Streptophyta</taxon>
        <taxon>Embryophyta</taxon>
        <taxon>Tracheophyta</taxon>
        <taxon>Spermatophyta</taxon>
        <taxon>Magnoliopsida</taxon>
        <taxon>Liliopsida</taxon>
        <taxon>Poales</taxon>
        <taxon>Poaceae</taxon>
        <taxon>PACMAD clade</taxon>
        <taxon>Panicoideae</taxon>
        <taxon>Panicodae</taxon>
        <taxon>Paniceae</taxon>
        <taxon>Dichantheliinae</taxon>
        <taxon>Dichanthelium</taxon>
    </lineage>
</organism>
<name>A0A1E5VMP1_9POAL</name>
<proteinExistence type="predicted"/>
<comment type="caution">
    <text evidence="1">The sequence shown here is derived from an EMBL/GenBank/DDBJ whole genome shotgun (WGS) entry which is preliminary data.</text>
</comment>